<name>A0A0N4ZR65_PARTI</name>
<reference evidence="3" key="1">
    <citation type="submission" date="2017-02" db="UniProtKB">
        <authorList>
            <consortium name="WormBaseParasite"/>
        </authorList>
    </citation>
    <scope>IDENTIFICATION</scope>
</reference>
<dbReference type="Proteomes" id="UP000038045">
    <property type="component" value="Unplaced"/>
</dbReference>
<evidence type="ECO:0000313" key="3">
    <source>
        <dbReference type="WBParaSite" id="PTRK_0001100200.1"/>
    </source>
</evidence>
<keyword evidence="1" id="KW-0812">Transmembrane</keyword>
<evidence type="ECO:0000313" key="2">
    <source>
        <dbReference type="Proteomes" id="UP000038045"/>
    </source>
</evidence>
<organism evidence="2 3">
    <name type="scientific">Parastrongyloides trichosuri</name>
    <name type="common">Possum-specific nematode worm</name>
    <dbReference type="NCBI Taxonomy" id="131310"/>
    <lineage>
        <taxon>Eukaryota</taxon>
        <taxon>Metazoa</taxon>
        <taxon>Ecdysozoa</taxon>
        <taxon>Nematoda</taxon>
        <taxon>Chromadorea</taxon>
        <taxon>Rhabditida</taxon>
        <taxon>Tylenchina</taxon>
        <taxon>Panagrolaimomorpha</taxon>
        <taxon>Strongyloidoidea</taxon>
        <taxon>Strongyloididae</taxon>
        <taxon>Parastrongyloides</taxon>
    </lineage>
</organism>
<feature type="transmembrane region" description="Helical" evidence="1">
    <location>
        <begin position="56"/>
        <end position="80"/>
    </location>
</feature>
<proteinExistence type="predicted"/>
<dbReference type="WBParaSite" id="PTRK_0001100200.1">
    <property type="protein sequence ID" value="PTRK_0001100200.1"/>
    <property type="gene ID" value="PTRK_0001100200"/>
</dbReference>
<dbReference type="AlphaFoldDB" id="A0A0N4ZR65"/>
<keyword evidence="1" id="KW-0472">Membrane</keyword>
<keyword evidence="2" id="KW-1185">Reference proteome</keyword>
<keyword evidence="1" id="KW-1133">Transmembrane helix</keyword>
<accession>A0A0N4ZR65</accession>
<sequence length="102" mass="12318">MLRRKFKRIKNLSNYVEQKKVHINLTVQSLFPCLSNFPVFGCLAYQMYVLETLPFIIWRICDFFHYLQYSISIFITLMFIKEIKKLFFTKINIFSKNNSNTS</sequence>
<protein>
    <submittedName>
        <fullName evidence="3">7TM_GPCR_Srx domain-containing protein</fullName>
    </submittedName>
</protein>
<feature type="transmembrane region" description="Helical" evidence="1">
    <location>
        <begin position="21"/>
        <end position="50"/>
    </location>
</feature>
<evidence type="ECO:0000256" key="1">
    <source>
        <dbReference type="SAM" id="Phobius"/>
    </source>
</evidence>